<evidence type="ECO:0000313" key="3">
    <source>
        <dbReference type="Proteomes" id="UP000037035"/>
    </source>
</evidence>
<feature type="region of interest" description="Disordered" evidence="1">
    <location>
        <begin position="88"/>
        <end position="117"/>
    </location>
</feature>
<dbReference type="STRING" id="27349.A0A0L6VSB2"/>
<dbReference type="OrthoDB" id="1431247at2759"/>
<proteinExistence type="predicted"/>
<accession>A0A0L6VSB2</accession>
<keyword evidence="3" id="KW-1185">Reference proteome</keyword>
<name>A0A0L6VSB2_9BASI</name>
<gene>
    <name evidence="2" type="ORF">VP01_11214g1</name>
</gene>
<organism evidence="2 3">
    <name type="scientific">Puccinia sorghi</name>
    <dbReference type="NCBI Taxonomy" id="27349"/>
    <lineage>
        <taxon>Eukaryota</taxon>
        <taxon>Fungi</taxon>
        <taxon>Dikarya</taxon>
        <taxon>Basidiomycota</taxon>
        <taxon>Pucciniomycotina</taxon>
        <taxon>Pucciniomycetes</taxon>
        <taxon>Pucciniales</taxon>
        <taxon>Pucciniaceae</taxon>
        <taxon>Puccinia</taxon>
    </lineage>
</organism>
<feature type="compositionally biased region" description="Polar residues" evidence="1">
    <location>
        <begin position="41"/>
        <end position="55"/>
    </location>
</feature>
<evidence type="ECO:0000313" key="2">
    <source>
        <dbReference type="EMBL" id="KNZ63603.1"/>
    </source>
</evidence>
<dbReference type="AlphaFoldDB" id="A0A0L6VSB2"/>
<feature type="region of interest" description="Disordered" evidence="1">
    <location>
        <begin position="1"/>
        <end position="61"/>
    </location>
</feature>
<dbReference type="Proteomes" id="UP000037035">
    <property type="component" value="Unassembled WGS sequence"/>
</dbReference>
<reference evidence="2 3" key="1">
    <citation type="submission" date="2015-08" db="EMBL/GenBank/DDBJ databases">
        <title>Next Generation Sequencing and Analysis of the Genome of Puccinia sorghi L Schw, the Causal Agent of Maize Common Rust.</title>
        <authorList>
            <person name="Rochi L."/>
            <person name="Burguener G."/>
            <person name="Darino M."/>
            <person name="Turjanski A."/>
            <person name="Kreff E."/>
            <person name="Dieguez M.J."/>
            <person name="Sacco F."/>
        </authorList>
    </citation>
    <scope>NUCLEOTIDE SEQUENCE [LARGE SCALE GENOMIC DNA]</scope>
    <source>
        <strain evidence="2 3">RO10H11247</strain>
    </source>
</reference>
<dbReference type="VEuPathDB" id="FungiDB:VP01_11214g1"/>
<comment type="caution">
    <text evidence="2">The sequence shown here is derived from an EMBL/GenBank/DDBJ whole genome shotgun (WGS) entry which is preliminary data.</text>
</comment>
<evidence type="ECO:0000256" key="1">
    <source>
        <dbReference type="SAM" id="MobiDB-lite"/>
    </source>
</evidence>
<protein>
    <submittedName>
        <fullName evidence="2">Uncharacterized protein</fullName>
    </submittedName>
</protein>
<sequence length="137" mass="15257">MESLPTPRQEPGKFDVSRTPASSRAFQEHKNGGPSLDGLPRTNQATIENRPTFTSTRKKKENKISYSLVFPPQPEDFKALLDRVLTERYGAPSPNAPSRKQHLSTSGTSPVNKVIRPKMDVIKKEDVVERKTVSVGD</sequence>
<dbReference type="EMBL" id="LAVV01001349">
    <property type="protein sequence ID" value="KNZ63603.1"/>
    <property type="molecule type" value="Genomic_DNA"/>
</dbReference>